<sequence length="229" mass="25863">MKVIEKINDMRRLRQQLAKPVGLVPTMGYLHEGHLALVRQARAENSSVVASIFVNPTQFGPQEDFKQYPRNLQRDLALLEKEKTDIVFMPSVAEMYPPQFNSWVEVGKVTERLEGAARPGHFRGVATVVAKLFNIVEPTRAYFGQKDAQQAIVIKKMVADLNMNLEIVTVPTVREPDGLAISSRNIYLNPQERQAAVALYQALSLAQQLWSQGEKDAERLRQQIIALIK</sequence>
<proteinExistence type="inferred from homology"/>
<dbReference type="HAMAP" id="MF_00158">
    <property type="entry name" value="PanC"/>
    <property type="match status" value="1"/>
</dbReference>
<evidence type="ECO:0000256" key="4">
    <source>
        <dbReference type="ARBA" id="ARBA00022598"/>
    </source>
</evidence>
<evidence type="ECO:0000256" key="1">
    <source>
        <dbReference type="ARBA" id="ARBA00004990"/>
    </source>
</evidence>
<reference evidence="10" key="1">
    <citation type="journal article" date="2014" name="Front. Microbiol.">
        <title>High frequency of phylogenetically diverse reductive dehalogenase-homologous genes in deep subseafloor sedimentary metagenomes.</title>
        <authorList>
            <person name="Kawai M."/>
            <person name="Futagami T."/>
            <person name="Toyoda A."/>
            <person name="Takaki Y."/>
            <person name="Nishi S."/>
            <person name="Hori S."/>
            <person name="Arai W."/>
            <person name="Tsubouchi T."/>
            <person name="Morono Y."/>
            <person name="Uchiyama I."/>
            <person name="Ito T."/>
            <person name="Fujiyama A."/>
            <person name="Inagaki F."/>
            <person name="Takami H."/>
        </authorList>
    </citation>
    <scope>NUCLEOTIDE SEQUENCE</scope>
    <source>
        <strain evidence="10">Expedition CK06-06</strain>
    </source>
</reference>
<dbReference type="InterPro" id="IPR003721">
    <property type="entry name" value="Pantoate_ligase"/>
</dbReference>
<evidence type="ECO:0000256" key="8">
    <source>
        <dbReference type="ARBA" id="ARBA00032806"/>
    </source>
</evidence>
<evidence type="ECO:0000313" key="10">
    <source>
        <dbReference type="EMBL" id="GAI31378.1"/>
    </source>
</evidence>
<comment type="pathway">
    <text evidence="1">Cofactor biosynthesis; (R)-pantothenate biosynthesis; (R)-pantothenate from (R)-pantoate and beta-alanine: step 1/1.</text>
</comment>
<organism evidence="10">
    <name type="scientific">marine sediment metagenome</name>
    <dbReference type="NCBI Taxonomy" id="412755"/>
    <lineage>
        <taxon>unclassified sequences</taxon>
        <taxon>metagenomes</taxon>
        <taxon>ecological metagenomes</taxon>
    </lineage>
</organism>
<dbReference type="GO" id="GO:0005524">
    <property type="term" value="F:ATP binding"/>
    <property type="evidence" value="ECO:0007669"/>
    <property type="project" value="UniProtKB-KW"/>
</dbReference>
<dbReference type="GO" id="GO:0005829">
    <property type="term" value="C:cytosol"/>
    <property type="evidence" value="ECO:0007669"/>
    <property type="project" value="TreeGrafter"/>
</dbReference>
<dbReference type="EMBL" id="BARV01018186">
    <property type="protein sequence ID" value="GAI31378.1"/>
    <property type="molecule type" value="Genomic_DNA"/>
</dbReference>
<dbReference type="InterPro" id="IPR004821">
    <property type="entry name" value="Cyt_trans-like"/>
</dbReference>
<comment type="catalytic activity">
    <reaction evidence="9">
        <text>(R)-pantoate + beta-alanine + ATP = (R)-pantothenate + AMP + diphosphate + H(+)</text>
        <dbReference type="Rhea" id="RHEA:10912"/>
        <dbReference type="ChEBI" id="CHEBI:15378"/>
        <dbReference type="ChEBI" id="CHEBI:15980"/>
        <dbReference type="ChEBI" id="CHEBI:29032"/>
        <dbReference type="ChEBI" id="CHEBI:30616"/>
        <dbReference type="ChEBI" id="CHEBI:33019"/>
        <dbReference type="ChEBI" id="CHEBI:57966"/>
        <dbReference type="ChEBI" id="CHEBI:456215"/>
        <dbReference type="EC" id="6.3.2.1"/>
    </reaction>
</comment>
<keyword evidence="7" id="KW-0067">ATP-binding</keyword>
<dbReference type="InterPro" id="IPR014729">
    <property type="entry name" value="Rossmann-like_a/b/a_fold"/>
</dbReference>
<dbReference type="SUPFAM" id="SSF52374">
    <property type="entry name" value="Nucleotidylyl transferase"/>
    <property type="match status" value="1"/>
</dbReference>
<accession>X1MJC8</accession>
<feature type="non-terminal residue" evidence="10">
    <location>
        <position position="229"/>
    </location>
</feature>
<evidence type="ECO:0000256" key="7">
    <source>
        <dbReference type="ARBA" id="ARBA00022840"/>
    </source>
</evidence>
<dbReference type="GO" id="GO:0004592">
    <property type="term" value="F:pantoate-beta-alanine ligase activity"/>
    <property type="evidence" value="ECO:0007669"/>
    <property type="project" value="UniProtKB-EC"/>
</dbReference>
<dbReference type="FunFam" id="3.40.50.620:FF:000013">
    <property type="entry name" value="Pantothenate synthetase"/>
    <property type="match status" value="1"/>
</dbReference>
<evidence type="ECO:0000256" key="9">
    <source>
        <dbReference type="ARBA" id="ARBA00048258"/>
    </source>
</evidence>
<dbReference type="Gene3D" id="3.40.50.620">
    <property type="entry name" value="HUPs"/>
    <property type="match status" value="1"/>
</dbReference>
<dbReference type="UniPathway" id="UPA00028">
    <property type="reaction ID" value="UER00005"/>
</dbReference>
<dbReference type="EC" id="6.3.2.1" evidence="3"/>
<comment type="caution">
    <text evidence="10">The sequence shown here is derived from an EMBL/GenBank/DDBJ whole genome shotgun (WGS) entry which is preliminary data.</text>
</comment>
<evidence type="ECO:0000256" key="2">
    <source>
        <dbReference type="ARBA" id="ARBA00009256"/>
    </source>
</evidence>
<dbReference type="AlphaFoldDB" id="X1MJC8"/>
<dbReference type="NCBIfam" id="TIGR00125">
    <property type="entry name" value="cyt_tran_rel"/>
    <property type="match status" value="1"/>
</dbReference>
<keyword evidence="4" id="KW-0436">Ligase</keyword>
<name>X1MJC8_9ZZZZ</name>
<dbReference type="Gene3D" id="3.30.1300.10">
    <property type="entry name" value="Pantoate-beta-alanine ligase, C-terminal domain"/>
    <property type="match status" value="1"/>
</dbReference>
<evidence type="ECO:0000256" key="3">
    <source>
        <dbReference type="ARBA" id="ARBA00012219"/>
    </source>
</evidence>
<dbReference type="PANTHER" id="PTHR21299:SF1">
    <property type="entry name" value="PANTOATE--BETA-ALANINE LIGASE"/>
    <property type="match status" value="1"/>
</dbReference>
<gene>
    <name evidence="10" type="ORF">S06H3_30820</name>
</gene>
<dbReference type="Pfam" id="PF02569">
    <property type="entry name" value="Pantoate_ligase"/>
    <property type="match status" value="1"/>
</dbReference>
<evidence type="ECO:0000256" key="6">
    <source>
        <dbReference type="ARBA" id="ARBA00022741"/>
    </source>
</evidence>
<dbReference type="GO" id="GO:0015940">
    <property type="term" value="P:pantothenate biosynthetic process"/>
    <property type="evidence" value="ECO:0007669"/>
    <property type="project" value="UniProtKB-UniPathway"/>
</dbReference>
<dbReference type="CDD" id="cd00560">
    <property type="entry name" value="PanC"/>
    <property type="match status" value="1"/>
</dbReference>
<protein>
    <recommendedName>
        <fullName evidence="3">pantoate--beta-alanine ligase (AMP-forming)</fullName>
        <ecNumber evidence="3">6.3.2.1</ecNumber>
    </recommendedName>
    <alternativeName>
        <fullName evidence="8">Pantoate-activating enzyme</fullName>
    </alternativeName>
</protein>
<dbReference type="NCBIfam" id="TIGR00018">
    <property type="entry name" value="panC"/>
    <property type="match status" value="1"/>
</dbReference>
<evidence type="ECO:0000256" key="5">
    <source>
        <dbReference type="ARBA" id="ARBA00022655"/>
    </source>
</evidence>
<keyword evidence="6" id="KW-0547">Nucleotide-binding</keyword>
<keyword evidence="5" id="KW-0566">Pantothenate biosynthesis</keyword>
<comment type="similarity">
    <text evidence="2">Belongs to the pantothenate synthetase family.</text>
</comment>
<dbReference type="InterPro" id="IPR042176">
    <property type="entry name" value="Pantoate_ligase_C"/>
</dbReference>
<dbReference type="PANTHER" id="PTHR21299">
    <property type="entry name" value="CYTIDYLATE KINASE/PANTOATE-BETA-ALANINE LIGASE"/>
    <property type="match status" value="1"/>
</dbReference>